<dbReference type="CDD" id="cd06170">
    <property type="entry name" value="LuxR_C_like"/>
    <property type="match status" value="1"/>
</dbReference>
<evidence type="ECO:0000313" key="4">
    <source>
        <dbReference type="EMBL" id="AHI00059.1"/>
    </source>
</evidence>
<reference evidence="4 5" key="1">
    <citation type="journal article" date="2014" name="BMC Genomics">
        <title>Complete genome sequence of producer of the glycopeptide antibiotic Aculeximycin Kutzneria albida DSM 43870T, a representative of minor genus of Pseudonocardiaceae.</title>
        <authorList>
            <person name="Rebets Y."/>
            <person name="Tokovenko B."/>
            <person name="Lushchyk I."/>
            <person name="Ruckert C."/>
            <person name="Zaburannyi N."/>
            <person name="Bechthold A."/>
            <person name="Kalinowski J."/>
            <person name="Luzhetskyy A."/>
        </authorList>
    </citation>
    <scope>NUCLEOTIDE SEQUENCE [LARGE SCALE GENOMIC DNA]</scope>
    <source>
        <strain evidence="4">DSM 43870</strain>
    </source>
</reference>
<accession>W5WFS7</accession>
<dbReference type="InterPro" id="IPR027417">
    <property type="entry name" value="P-loop_NTPase"/>
</dbReference>
<name>W5WFS7_9PSEU</name>
<dbReference type="Proteomes" id="UP000019225">
    <property type="component" value="Chromosome"/>
</dbReference>
<dbReference type="PRINTS" id="PR00038">
    <property type="entry name" value="HTHLUXR"/>
</dbReference>
<dbReference type="InterPro" id="IPR041664">
    <property type="entry name" value="AAA_16"/>
</dbReference>
<keyword evidence="5" id="KW-1185">Reference proteome</keyword>
<gene>
    <name evidence="4" type="ORF">KALB_6700</name>
</gene>
<organism evidence="4 5">
    <name type="scientific">Kutzneria albida DSM 43870</name>
    <dbReference type="NCBI Taxonomy" id="1449976"/>
    <lineage>
        <taxon>Bacteria</taxon>
        <taxon>Bacillati</taxon>
        <taxon>Actinomycetota</taxon>
        <taxon>Actinomycetes</taxon>
        <taxon>Pseudonocardiales</taxon>
        <taxon>Pseudonocardiaceae</taxon>
        <taxon>Kutzneria</taxon>
    </lineage>
</organism>
<dbReference type="Gene3D" id="1.10.10.10">
    <property type="entry name" value="Winged helix-like DNA-binding domain superfamily/Winged helix DNA-binding domain"/>
    <property type="match status" value="1"/>
</dbReference>
<dbReference type="GO" id="GO:0004016">
    <property type="term" value="F:adenylate cyclase activity"/>
    <property type="evidence" value="ECO:0007669"/>
    <property type="project" value="TreeGrafter"/>
</dbReference>
<dbReference type="GO" id="GO:0005524">
    <property type="term" value="F:ATP binding"/>
    <property type="evidence" value="ECO:0007669"/>
    <property type="project" value="UniProtKB-KW"/>
</dbReference>
<dbReference type="InterPro" id="IPR036388">
    <property type="entry name" value="WH-like_DNA-bd_sf"/>
</dbReference>
<dbReference type="Pfam" id="PF13191">
    <property type="entry name" value="AAA_16"/>
    <property type="match status" value="1"/>
</dbReference>
<dbReference type="EMBL" id="CP007155">
    <property type="protein sequence ID" value="AHI00059.1"/>
    <property type="molecule type" value="Genomic_DNA"/>
</dbReference>
<dbReference type="HOGENOM" id="CLU_006850_0_1_11"/>
<dbReference type="SMART" id="SM00421">
    <property type="entry name" value="HTH_LUXR"/>
    <property type="match status" value="1"/>
</dbReference>
<dbReference type="AlphaFoldDB" id="W5WFS7"/>
<dbReference type="PANTHER" id="PTHR16305">
    <property type="entry name" value="TESTICULAR SOLUBLE ADENYLYL CYCLASE"/>
    <property type="match status" value="1"/>
</dbReference>
<evidence type="ECO:0000259" key="3">
    <source>
        <dbReference type="PROSITE" id="PS50043"/>
    </source>
</evidence>
<dbReference type="SUPFAM" id="SSF46894">
    <property type="entry name" value="C-terminal effector domain of the bipartite response regulators"/>
    <property type="match status" value="1"/>
</dbReference>
<dbReference type="eggNOG" id="COG2909">
    <property type="taxonomic scope" value="Bacteria"/>
</dbReference>
<evidence type="ECO:0000313" key="5">
    <source>
        <dbReference type="Proteomes" id="UP000019225"/>
    </source>
</evidence>
<evidence type="ECO:0000256" key="1">
    <source>
        <dbReference type="ARBA" id="ARBA00022741"/>
    </source>
</evidence>
<dbReference type="GO" id="GO:0006355">
    <property type="term" value="P:regulation of DNA-templated transcription"/>
    <property type="evidence" value="ECO:0007669"/>
    <property type="project" value="InterPro"/>
</dbReference>
<feature type="domain" description="HTH luxR-type" evidence="3">
    <location>
        <begin position="885"/>
        <end position="948"/>
    </location>
</feature>
<evidence type="ECO:0000256" key="2">
    <source>
        <dbReference type="ARBA" id="ARBA00022840"/>
    </source>
</evidence>
<protein>
    <recommendedName>
        <fullName evidence="3">HTH luxR-type domain-containing protein</fullName>
    </recommendedName>
</protein>
<dbReference type="PROSITE" id="PS00622">
    <property type="entry name" value="HTH_LUXR_1"/>
    <property type="match status" value="1"/>
</dbReference>
<dbReference type="InterPro" id="IPR016032">
    <property type="entry name" value="Sig_transdc_resp-reg_C-effctor"/>
</dbReference>
<proteinExistence type="predicted"/>
<dbReference type="GO" id="GO:0003677">
    <property type="term" value="F:DNA binding"/>
    <property type="evidence" value="ECO:0007669"/>
    <property type="project" value="InterPro"/>
</dbReference>
<dbReference type="PANTHER" id="PTHR16305:SF35">
    <property type="entry name" value="TRANSCRIPTIONAL ACTIVATOR DOMAIN"/>
    <property type="match status" value="1"/>
</dbReference>
<dbReference type="Pfam" id="PF00196">
    <property type="entry name" value="GerE"/>
    <property type="match status" value="1"/>
</dbReference>
<dbReference type="InterPro" id="IPR000792">
    <property type="entry name" value="Tscrpt_reg_LuxR_C"/>
</dbReference>
<dbReference type="SUPFAM" id="SSF52540">
    <property type="entry name" value="P-loop containing nucleoside triphosphate hydrolases"/>
    <property type="match status" value="1"/>
</dbReference>
<dbReference type="Gene3D" id="3.40.50.300">
    <property type="entry name" value="P-loop containing nucleotide triphosphate hydrolases"/>
    <property type="match status" value="1"/>
</dbReference>
<sequence>MLTLRVVEPTAGASSLRNTPPPLIGRQDELSALLDVLACPPAVVLVEGEAGIGKTRLVSELLAHPALSARRVLSGGCQPMREPFPYGPVFDALAALHPPPRLGLNPVVGALRGLLPEIAHHLPPVPPALGDPLAERHQLFRAVRELLASCGPTVLVIDDLHWADEATLQLLRFLLCRIPEQLSLVLAYRPEELPWRVPLGSLPRRGWAIGTTVVRLDALDQEQVHVMASRTLGTPVGTEFARRLVELTAGIPFVLEEVLRAVGDGELDSLDGLDVPVPLRAAVADRLAVLPGTAVRVAKSVAVLDAPSEARLIGEVAAIRGDRLSIALQRLLAAGVLRENPPGHYGFRHSLARQAVYEVINGPERQLLHGRTMRALSRVRPAPLVRLAEHAKLAGHYQEWLDYAESAADHAESVGDTAVAIEVLQRVLDGGALDTADVERLAVKLSRVALRGLHRAVTTTLRAILVDPRLSRPARGRIRLNLGLLLIRWSGTLQEGRAEVERAIKDLAGEPEHAAHGISVLAQPLEGELPLSWHLPWMERARRLADLVEDPEKRLALRTDRIATLVQLGDEEGWRLFERLTSVAATTAEQVQLSRLWCNVADGASWCGYHERAAALLEQGLRMAGDCGALFVAGTARSTQLRLDWLTGNWSGLSELCRRLLDSYQDVGPVAAELSLVMGSLAAARGEWEVAEQHLLATGVPSLADVAAPVVLSASGTLVRMRLSAEDVVEACAEADRGLAAARRKGVWVWACELVPVAVEAYVRGGRLESAEQVLADFELGVAGRQAPLAQAALAAGQGLLLAAHGDRQSAVERLGEASAAYAALPMPYAAAWVLECSATSAEDQIEVLSSVADTYDQLGATRDAARCRHLLRMWGSGKPSRRGRRGYGDQLSPRERDVARLLATGQTNKEIADVLFLSPRTVEQHVARVLHKLNLRSRSEVRAEVLS</sequence>
<dbReference type="KEGG" id="kal:KALB_6700"/>
<keyword evidence="2" id="KW-0067">ATP-binding</keyword>
<dbReference type="OrthoDB" id="5476461at2"/>
<dbReference type="PROSITE" id="PS50043">
    <property type="entry name" value="HTH_LUXR_2"/>
    <property type="match status" value="1"/>
</dbReference>
<keyword evidence="1" id="KW-0547">Nucleotide-binding</keyword>
<dbReference type="STRING" id="1449976.KALB_6700"/>
<dbReference type="PATRIC" id="fig|1449976.3.peg.6727"/>
<dbReference type="GO" id="GO:0005737">
    <property type="term" value="C:cytoplasm"/>
    <property type="evidence" value="ECO:0007669"/>
    <property type="project" value="TreeGrafter"/>
</dbReference>